<feature type="compositionally biased region" description="Polar residues" evidence="1">
    <location>
        <begin position="124"/>
        <end position="135"/>
    </location>
</feature>
<evidence type="ECO:0000313" key="3">
    <source>
        <dbReference type="Proteomes" id="UP000001176"/>
    </source>
</evidence>
<dbReference type="AlphaFoldDB" id="A9HB25"/>
<dbReference type="KEGG" id="gdi:GDI0814"/>
<protein>
    <submittedName>
        <fullName evidence="2">Uncharacterized protein</fullName>
    </submittedName>
</protein>
<sequence length="185" mass="20170">MIRPKHAQAAQPLHRPRGRPGTAQRQVTCQAAADRHRPGCKGRCKGLRRRNGGGAMRRVAQDAAAAPRPQRNRRGGIARPGHASSPRRAMARTSKQIQKAMKKASCRSSGCSNPGGRLPVSRPGSANRQNGQTRIGTMPADRPGDRKRSVTASPPGDSRSGFHDRFLFGVSPRVQRPRGDRLRWV</sequence>
<feature type="region of interest" description="Disordered" evidence="1">
    <location>
        <begin position="1"/>
        <end position="185"/>
    </location>
</feature>
<organism evidence="2 3">
    <name type="scientific">Gluconacetobacter diazotrophicus (strain ATCC 49037 / DSM 5601 / CCUG 37298 / CIP 103539 / LMG 7603 / PAl5)</name>
    <dbReference type="NCBI Taxonomy" id="272568"/>
    <lineage>
        <taxon>Bacteria</taxon>
        <taxon>Pseudomonadati</taxon>
        <taxon>Pseudomonadota</taxon>
        <taxon>Alphaproteobacteria</taxon>
        <taxon>Acetobacterales</taxon>
        <taxon>Acetobacteraceae</taxon>
        <taxon>Gluconacetobacter</taxon>
    </lineage>
</organism>
<accession>A9HB25</accession>
<feature type="compositionally biased region" description="Low complexity" evidence="1">
    <location>
        <begin position="56"/>
        <end position="69"/>
    </location>
</feature>
<evidence type="ECO:0000313" key="2">
    <source>
        <dbReference type="EMBL" id="CAP54757.1"/>
    </source>
</evidence>
<dbReference type="EMBL" id="AM889285">
    <property type="protein sequence ID" value="CAP54757.1"/>
    <property type="molecule type" value="Genomic_DNA"/>
</dbReference>
<gene>
    <name evidence="2" type="ordered locus">GDI0814</name>
</gene>
<dbReference type="Proteomes" id="UP000001176">
    <property type="component" value="Chromosome"/>
</dbReference>
<evidence type="ECO:0000256" key="1">
    <source>
        <dbReference type="SAM" id="MobiDB-lite"/>
    </source>
</evidence>
<feature type="compositionally biased region" description="Basic residues" evidence="1">
    <location>
        <begin position="38"/>
        <end position="51"/>
    </location>
</feature>
<name>A9HB25_GLUDA</name>
<reference evidence="2 3" key="1">
    <citation type="journal article" date="2009" name="BMC Genomics">
        <title>Complete genome sequence of the sugarcane nitrogen-fixing endophyte Gluconacetobacter diazotrophicus Pal5.</title>
        <authorList>
            <person name="Bertalan M."/>
            <person name="Albano R."/>
            <person name="Padua V."/>
            <person name="Rouws L."/>
            <person name="Rojas C."/>
            <person name="Hemerly A."/>
            <person name="Teixeira K."/>
            <person name="Schwab S."/>
            <person name="Araujo J."/>
            <person name="Oliveira A."/>
            <person name="Franca L."/>
            <person name="Magalhaes V."/>
            <person name="Alqueres S."/>
            <person name="Cardoso A."/>
            <person name="Almeida W."/>
            <person name="Loureiro M.M."/>
            <person name="Nogueira E."/>
            <person name="Cidade D."/>
            <person name="Oliveira D."/>
            <person name="Simao T."/>
            <person name="Macedo J."/>
            <person name="Valadao A."/>
            <person name="Dreschsel M."/>
            <person name="Freitas F."/>
            <person name="Vidal M."/>
            <person name="Guedes H."/>
            <person name="Rodrigues E."/>
            <person name="Meneses C."/>
            <person name="Brioso P."/>
            <person name="Pozzer L."/>
            <person name="Figueiredo D."/>
            <person name="Montano H."/>
            <person name="Junior J."/>
            <person name="Filho G."/>
            <person name="Flores V."/>
            <person name="Ferreira B."/>
            <person name="Branco A."/>
            <person name="Gonzalez P."/>
            <person name="Guillobel H."/>
            <person name="Lemos M."/>
            <person name="Seibel L."/>
            <person name="Macedo J."/>
            <person name="Alves-Ferreira M."/>
            <person name="Sachetto-Martins G."/>
            <person name="Coelho A."/>
            <person name="Santos E."/>
            <person name="Amaral G."/>
            <person name="Neves A."/>
            <person name="Pacheco A.B."/>
            <person name="Carvalho D."/>
            <person name="Lery L."/>
            <person name="Bisch P."/>
            <person name="Rossle S.C."/>
            <person name="Urmenyi T."/>
            <person name="Kruger W.V."/>
            <person name="Martins O."/>
            <person name="Baldani J.I."/>
            <person name="Ferreira P.C."/>
        </authorList>
    </citation>
    <scope>NUCLEOTIDE SEQUENCE [LARGE SCALE GENOMIC DNA]</scope>
    <source>
        <strain evidence="3">ATCC 49037 / DSM 5601 / CCUG 37298 / CIP 103539 / LMG 7603 / PAl5</strain>
    </source>
</reference>
<proteinExistence type="predicted"/>
<keyword evidence="3" id="KW-1185">Reference proteome</keyword>